<reference evidence="1" key="1">
    <citation type="journal article" date="2020" name="Fungal Divers.">
        <title>Resolving the Mortierellaceae phylogeny through synthesis of multi-gene phylogenetics and phylogenomics.</title>
        <authorList>
            <person name="Vandepol N."/>
            <person name="Liber J."/>
            <person name="Desiro A."/>
            <person name="Na H."/>
            <person name="Kennedy M."/>
            <person name="Barry K."/>
            <person name="Grigoriev I.V."/>
            <person name="Miller A.N."/>
            <person name="O'Donnell K."/>
            <person name="Stajich J.E."/>
            <person name="Bonito G."/>
        </authorList>
    </citation>
    <scope>NUCLEOTIDE SEQUENCE</scope>
    <source>
        <strain evidence="1">NRRL 28262</strain>
    </source>
</reference>
<evidence type="ECO:0000313" key="2">
    <source>
        <dbReference type="Proteomes" id="UP001194580"/>
    </source>
</evidence>
<feature type="non-terminal residue" evidence="1">
    <location>
        <position position="79"/>
    </location>
</feature>
<evidence type="ECO:0000313" key="1">
    <source>
        <dbReference type="EMBL" id="KAG0248208.1"/>
    </source>
</evidence>
<dbReference type="EMBL" id="JAAAIL010004178">
    <property type="protein sequence ID" value="KAG0248208.1"/>
    <property type="molecule type" value="Genomic_DNA"/>
</dbReference>
<keyword evidence="2" id="KW-1185">Reference proteome</keyword>
<name>A0AAD4H020_9FUNG</name>
<sequence length="79" mass="8581">MNELRNICSVSEPNDIYTCSEIAMCLKELSTHTYTTEDLISGSKPDRGASRVSILFCVNASGSSLSRAAVEEALRPQVI</sequence>
<dbReference type="AlphaFoldDB" id="A0AAD4H020"/>
<comment type="caution">
    <text evidence="1">The sequence shown here is derived from an EMBL/GenBank/DDBJ whole genome shotgun (WGS) entry which is preliminary data.</text>
</comment>
<protein>
    <submittedName>
        <fullName evidence="1">Uncharacterized protein</fullName>
    </submittedName>
</protein>
<organism evidence="1 2">
    <name type="scientific">Linnemannia exigua</name>
    <dbReference type="NCBI Taxonomy" id="604196"/>
    <lineage>
        <taxon>Eukaryota</taxon>
        <taxon>Fungi</taxon>
        <taxon>Fungi incertae sedis</taxon>
        <taxon>Mucoromycota</taxon>
        <taxon>Mortierellomycotina</taxon>
        <taxon>Mortierellomycetes</taxon>
        <taxon>Mortierellales</taxon>
        <taxon>Mortierellaceae</taxon>
        <taxon>Linnemannia</taxon>
    </lineage>
</organism>
<accession>A0AAD4H020</accession>
<dbReference type="Proteomes" id="UP001194580">
    <property type="component" value="Unassembled WGS sequence"/>
</dbReference>
<gene>
    <name evidence="1" type="ORF">BGZ95_008156</name>
</gene>
<proteinExistence type="predicted"/>